<evidence type="ECO:0008006" key="6">
    <source>
        <dbReference type="Google" id="ProtNLM"/>
    </source>
</evidence>
<comment type="caution">
    <text evidence="3">The sequence shown here is derived from an EMBL/GenBank/DDBJ whole genome shotgun (WGS) entry which is preliminary data.</text>
</comment>
<sequence>MVTMRCTVATLLIMASIMASKVLSSPTPMDPDEPEDTELSDEISEYGEIAFVEMASTLSDDEDVPDDAISDTISRSIPIPPIQIRRLSWMIGEVAPPLHIDHASIPPHQIGVLQP</sequence>
<keyword evidence="1" id="KW-0732">Signal</keyword>
<evidence type="ECO:0000313" key="5">
    <source>
        <dbReference type="Proteomes" id="UP000320475"/>
    </source>
</evidence>
<feature type="chain" id="PRO_5036130980" description="Secreted protein" evidence="1">
    <location>
        <begin position="25"/>
        <end position="115"/>
    </location>
</feature>
<reference evidence="4 5" key="1">
    <citation type="journal article" date="2019" name="Sci. Rep.">
        <title>Comparative genomics of chytrid fungi reveal insights into the obligate biotrophic and pathogenic lifestyle of Synchytrium endobioticum.</title>
        <authorList>
            <person name="van de Vossenberg B.T.L.H."/>
            <person name="Warris S."/>
            <person name="Nguyen H.D.T."/>
            <person name="van Gent-Pelzer M.P.E."/>
            <person name="Joly D.L."/>
            <person name="van de Geest H.C."/>
            <person name="Bonants P.J.M."/>
            <person name="Smith D.S."/>
            <person name="Levesque C.A."/>
            <person name="van der Lee T.A.J."/>
        </authorList>
    </citation>
    <scope>NUCLEOTIDE SEQUENCE [LARGE SCALE GENOMIC DNA]</scope>
    <source>
        <strain evidence="3 5">LEV6574</strain>
        <strain evidence="2 4">MB42</strain>
    </source>
</reference>
<accession>A0A507CJF4</accession>
<proteinExistence type="predicted"/>
<dbReference type="AlphaFoldDB" id="A0A507CJF4"/>
<evidence type="ECO:0000313" key="2">
    <source>
        <dbReference type="EMBL" id="TPX33542.1"/>
    </source>
</evidence>
<evidence type="ECO:0000313" key="3">
    <source>
        <dbReference type="EMBL" id="TPX39738.1"/>
    </source>
</evidence>
<name>A0A507CJF4_9FUNG</name>
<protein>
    <recommendedName>
        <fullName evidence="6">Secreted protein</fullName>
    </recommendedName>
</protein>
<dbReference type="VEuPathDB" id="FungiDB:SeMB42_g07462"/>
<organism evidence="3 5">
    <name type="scientific">Synchytrium endobioticum</name>
    <dbReference type="NCBI Taxonomy" id="286115"/>
    <lineage>
        <taxon>Eukaryota</taxon>
        <taxon>Fungi</taxon>
        <taxon>Fungi incertae sedis</taxon>
        <taxon>Chytridiomycota</taxon>
        <taxon>Chytridiomycota incertae sedis</taxon>
        <taxon>Chytridiomycetes</taxon>
        <taxon>Synchytriales</taxon>
        <taxon>Synchytriaceae</taxon>
        <taxon>Synchytrium</taxon>
    </lineage>
</organism>
<feature type="signal peptide" evidence="1">
    <location>
        <begin position="1"/>
        <end position="24"/>
    </location>
</feature>
<dbReference type="Proteomes" id="UP000317494">
    <property type="component" value="Unassembled WGS sequence"/>
</dbReference>
<gene>
    <name evidence="3" type="ORF">SeLEV6574_g07013</name>
    <name evidence="2" type="ORF">SeMB42_g07462</name>
</gene>
<dbReference type="EMBL" id="QEAM01000447">
    <property type="protein sequence ID" value="TPX39738.1"/>
    <property type="molecule type" value="Genomic_DNA"/>
</dbReference>
<keyword evidence="4" id="KW-1185">Reference proteome</keyword>
<dbReference type="EMBL" id="QEAN01000531">
    <property type="protein sequence ID" value="TPX33542.1"/>
    <property type="molecule type" value="Genomic_DNA"/>
</dbReference>
<dbReference type="Proteomes" id="UP000320475">
    <property type="component" value="Unassembled WGS sequence"/>
</dbReference>
<evidence type="ECO:0000313" key="4">
    <source>
        <dbReference type="Proteomes" id="UP000317494"/>
    </source>
</evidence>
<evidence type="ECO:0000256" key="1">
    <source>
        <dbReference type="SAM" id="SignalP"/>
    </source>
</evidence>